<dbReference type="Gene3D" id="2.40.30.170">
    <property type="match status" value="1"/>
</dbReference>
<dbReference type="Gene3D" id="2.40.420.20">
    <property type="match status" value="1"/>
</dbReference>
<keyword evidence="8" id="KW-1185">Reference proteome</keyword>
<dbReference type="InterPro" id="IPR058627">
    <property type="entry name" value="MdtA-like_C"/>
</dbReference>
<evidence type="ECO:0000256" key="2">
    <source>
        <dbReference type="ARBA" id="ARBA00009477"/>
    </source>
</evidence>
<dbReference type="Proteomes" id="UP000232693">
    <property type="component" value="Chromosome"/>
</dbReference>
<dbReference type="PANTHER" id="PTHR30158:SF3">
    <property type="entry name" value="MULTIDRUG EFFLUX PUMP SUBUNIT ACRA-RELATED"/>
    <property type="match status" value="1"/>
</dbReference>
<dbReference type="GO" id="GO:0005886">
    <property type="term" value="C:plasma membrane"/>
    <property type="evidence" value="ECO:0007669"/>
    <property type="project" value="TreeGrafter"/>
</dbReference>
<feature type="domain" description="Multidrug resistance protein MdtA-like beta-barrel" evidence="5">
    <location>
        <begin position="222"/>
        <end position="309"/>
    </location>
</feature>
<evidence type="ECO:0000256" key="1">
    <source>
        <dbReference type="ARBA" id="ARBA00004519"/>
    </source>
</evidence>
<comment type="subcellular location">
    <subcellularLocation>
        <location evidence="1">Cell inner membrane</location>
        <topology evidence="1">Lipid-anchor</topology>
    </subcellularLocation>
</comment>
<dbReference type="NCBIfam" id="TIGR01730">
    <property type="entry name" value="RND_mfp"/>
    <property type="match status" value="1"/>
</dbReference>
<evidence type="ECO:0000259" key="5">
    <source>
        <dbReference type="Pfam" id="PF25944"/>
    </source>
</evidence>
<organism evidence="7 8">
    <name type="scientific">Kangiella profundi</name>
    <dbReference type="NCBI Taxonomy" id="1561924"/>
    <lineage>
        <taxon>Bacteria</taxon>
        <taxon>Pseudomonadati</taxon>
        <taxon>Pseudomonadota</taxon>
        <taxon>Gammaproteobacteria</taxon>
        <taxon>Kangiellales</taxon>
        <taxon>Kangiellaceae</taxon>
        <taxon>Kangiella</taxon>
    </lineage>
</organism>
<dbReference type="GO" id="GO:0022857">
    <property type="term" value="F:transmembrane transporter activity"/>
    <property type="evidence" value="ECO:0007669"/>
    <property type="project" value="InterPro"/>
</dbReference>
<dbReference type="Gene3D" id="2.40.50.100">
    <property type="match status" value="1"/>
</dbReference>
<dbReference type="Pfam" id="PF25944">
    <property type="entry name" value="Beta-barrel_RND"/>
    <property type="match status" value="1"/>
</dbReference>
<evidence type="ECO:0000313" key="8">
    <source>
        <dbReference type="Proteomes" id="UP000232693"/>
    </source>
</evidence>
<evidence type="ECO:0000259" key="6">
    <source>
        <dbReference type="Pfam" id="PF25967"/>
    </source>
</evidence>
<dbReference type="GO" id="GO:0030313">
    <property type="term" value="C:cell envelope"/>
    <property type="evidence" value="ECO:0007669"/>
    <property type="project" value="UniProtKB-SubCell"/>
</dbReference>
<dbReference type="Gene3D" id="1.10.287.470">
    <property type="entry name" value="Helix hairpin bin"/>
    <property type="match status" value="1"/>
</dbReference>
<dbReference type="EMBL" id="CP025120">
    <property type="protein sequence ID" value="AUD79669.1"/>
    <property type="molecule type" value="Genomic_DNA"/>
</dbReference>
<dbReference type="InterPro" id="IPR058626">
    <property type="entry name" value="MdtA-like_b-barrel"/>
</dbReference>
<dbReference type="InterPro" id="IPR058625">
    <property type="entry name" value="MdtA-like_BSH"/>
</dbReference>
<feature type="domain" description="Multidrug resistance protein MdtA-like alpha-helical hairpin" evidence="3">
    <location>
        <begin position="116"/>
        <end position="184"/>
    </location>
</feature>
<dbReference type="OrthoDB" id="9800613at2"/>
<dbReference type="Pfam" id="PF25917">
    <property type="entry name" value="BSH_RND"/>
    <property type="match status" value="1"/>
</dbReference>
<evidence type="ECO:0000259" key="3">
    <source>
        <dbReference type="Pfam" id="PF25876"/>
    </source>
</evidence>
<dbReference type="SUPFAM" id="SSF111369">
    <property type="entry name" value="HlyD-like secretion proteins"/>
    <property type="match status" value="1"/>
</dbReference>
<gene>
    <name evidence="7" type="ORF">CW740_10600</name>
</gene>
<dbReference type="KEGG" id="kpd:CW740_10600"/>
<dbReference type="Pfam" id="PF25876">
    <property type="entry name" value="HH_MFP_RND"/>
    <property type="match status" value="1"/>
</dbReference>
<protein>
    <submittedName>
        <fullName evidence="7">Efflux RND transporter periplasmic adaptor subunit</fullName>
    </submittedName>
</protein>
<feature type="domain" description="Multidrug resistance protein MdtA-like C-terminal permuted SH3" evidence="6">
    <location>
        <begin position="317"/>
        <end position="372"/>
    </location>
</feature>
<dbReference type="GO" id="GO:0046677">
    <property type="term" value="P:response to antibiotic"/>
    <property type="evidence" value="ECO:0007669"/>
    <property type="project" value="TreeGrafter"/>
</dbReference>
<dbReference type="Pfam" id="PF25967">
    <property type="entry name" value="RND-MFP_C"/>
    <property type="match status" value="1"/>
</dbReference>
<reference evidence="7 8" key="1">
    <citation type="submission" date="2017-12" db="EMBL/GenBank/DDBJ databases">
        <title>Kangiella profundi FT102 completed genome.</title>
        <authorList>
            <person name="Xu J."/>
            <person name="Wang J."/>
            <person name="Lu Y."/>
        </authorList>
    </citation>
    <scope>NUCLEOTIDE SEQUENCE [LARGE SCALE GENOMIC DNA]</scope>
    <source>
        <strain evidence="7 8">FT102</strain>
    </source>
</reference>
<dbReference type="AlphaFoldDB" id="A0A2K9B0L6"/>
<evidence type="ECO:0000259" key="4">
    <source>
        <dbReference type="Pfam" id="PF25917"/>
    </source>
</evidence>
<dbReference type="PANTHER" id="PTHR30158">
    <property type="entry name" value="ACRA/E-RELATED COMPONENT OF DRUG EFFLUX TRANSPORTER"/>
    <property type="match status" value="1"/>
</dbReference>
<proteinExistence type="inferred from homology"/>
<accession>A0A2K9B0L6</accession>
<sequence length="396" mass="43127">MNQNFIKKSFMKSNSMTTRTLFKSTLLGLFVSTLTFSSLAAEQGSQPVPVEVSTVSEGLTTFTQDLPGRVNAIRTAEVRARVDGILEKRVFKEGDMVKQGEGLFHIDKRQLQADVQAAKANLSDAIAQQELNQQTLERYSKLLELGAVSKQEFDTFSAQNEQAKARVELARANLRNAQIQLEYATVTAPISGRIGRAMVTEGALVRAAESTHLATIEQLDQVYVDFTRSSSEMMELRKLFESGQSSNASSSTVQIFYNDGTQFPGSGKLEFSSWSVEPDTGSVQLRAIVDNPDHLLLPGMFVRVKLPVGESESLLQVPQKAVTMSANGATVKLIKDGKLAVQPVELGPMVGPNWVVKSGLQRGDQVIVSNTQFLQPGTPVTAMNKPSGAAQNQTQE</sequence>
<dbReference type="InterPro" id="IPR006143">
    <property type="entry name" value="RND_pump_MFP"/>
</dbReference>
<comment type="similarity">
    <text evidence="2">Belongs to the membrane fusion protein (MFP) (TC 8.A.1) family.</text>
</comment>
<feature type="domain" description="Multidrug resistance protein MdtA-like barrel-sandwich hybrid" evidence="4">
    <location>
        <begin position="74"/>
        <end position="216"/>
    </location>
</feature>
<evidence type="ECO:0000313" key="7">
    <source>
        <dbReference type="EMBL" id="AUD79669.1"/>
    </source>
</evidence>
<name>A0A2K9B0L6_9GAMM</name>
<dbReference type="InterPro" id="IPR058624">
    <property type="entry name" value="MdtA-like_HH"/>
</dbReference>